<comment type="caution">
    <text evidence="6">The sequence shown here is derived from an EMBL/GenBank/DDBJ whole genome shotgun (WGS) entry which is preliminary data.</text>
</comment>
<evidence type="ECO:0000313" key="7">
    <source>
        <dbReference type="Proteomes" id="UP000286045"/>
    </source>
</evidence>
<dbReference type="PANTHER" id="PTHR15107">
    <property type="entry name" value="RETINOBLASTOMA BINDING PROTEIN 8"/>
    <property type="match status" value="1"/>
</dbReference>
<comment type="subcellular location">
    <subcellularLocation>
        <location evidence="1">Nucleus</location>
    </subcellularLocation>
</comment>
<feature type="region of interest" description="Disordered" evidence="4">
    <location>
        <begin position="488"/>
        <end position="556"/>
    </location>
</feature>
<dbReference type="InterPro" id="IPR013882">
    <property type="entry name" value="Ctp1_C"/>
</dbReference>
<evidence type="ECO:0000259" key="5">
    <source>
        <dbReference type="Pfam" id="PF08573"/>
    </source>
</evidence>
<dbReference type="InterPro" id="IPR033316">
    <property type="entry name" value="RBBP8-like"/>
</dbReference>
<feature type="region of interest" description="Disordered" evidence="4">
    <location>
        <begin position="77"/>
        <end position="101"/>
    </location>
</feature>
<feature type="region of interest" description="Disordered" evidence="4">
    <location>
        <begin position="261"/>
        <end position="296"/>
    </location>
</feature>
<protein>
    <recommendedName>
        <fullName evidence="5">DNA endonuclease activator Ctp1 C-terminal domain-containing protein</fullName>
    </recommendedName>
</protein>
<gene>
    <name evidence="6" type="ORF">EKO27_g7101</name>
</gene>
<evidence type="ECO:0000256" key="1">
    <source>
        <dbReference type="ARBA" id="ARBA00004123"/>
    </source>
</evidence>
<feature type="domain" description="DNA endonuclease activator Ctp1 C-terminal" evidence="5">
    <location>
        <begin position="600"/>
        <end position="708"/>
    </location>
</feature>
<dbReference type="Pfam" id="PF08573">
    <property type="entry name" value="SAE2"/>
    <property type="match status" value="1"/>
</dbReference>
<dbReference type="GO" id="GO:0010792">
    <property type="term" value="P:DNA double-strand break processing involved in repair via single-strand annealing"/>
    <property type="evidence" value="ECO:0007669"/>
    <property type="project" value="TreeGrafter"/>
</dbReference>
<dbReference type="GO" id="GO:0003684">
    <property type="term" value="F:damaged DNA binding"/>
    <property type="evidence" value="ECO:0007669"/>
    <property type="project" value="TreeGrafter"/>
</dbReference>
<evidence type="ECO:0000256" key="2">
    <source>
        <dbReference type="ARBA" id="ARBA00022763"/>
    </source>
</evidence>
<dbReference type="STRING" id="363999.A0A439D0S5"/>
<dbReference type="EMBL" id="RYZI01000224">
    <property type="protein sequence ID" value="RWA07998.1"/>
    <property type="molecule type" value="Genomic_DNA"/>
</dbReference>
<feature type="compositionally biased region" description="Basic and acidic residues" evidence="4">
    <location>
        <begin position="516"/>
        <end position="530"/>
    </location>
</feature>
<keyword evidence="3" id="KW-0539">Nucleus</keyword>
<feature type="compositionally biased region" description="Basic and acidic residues" evidence="4">
    <location>
        <begin position="277"/>
        <end position="289"/>
    </location>
</feature>
<dbReference type="AlphaFoldDB" id="A0A439D0S5"/>
<accession>A0A439D0S5</accession>
<dbReference type="PANTHER" id="PTHR15107:SF0">
    <property type="entry name" value="DNA ENDONUCLEASE ACTIVATOR CTP1 C-TERMINAL DOMAIN-CONTAINING PROTEIN"/>
    <property type="match status" value="1"/>
</dbReference>
<reference evidence="6 7" key="1">
    <citation type="submission" date="2018-12" db="EMBL/GenBank/DDBJ databases">
        <title>Draft genome sequence of Xylaria grammica IHI A82.</title>
        <authorList>
            <person name="Buettner E."/>
            <person name="Kellner H."/>
        </authorList>
    </citation>
    <scope>NUCLEOTIDE SEQUENCE [LARGE SCALE GENOMIC DNA]</scope>
    <source>
        <strain evidence="6 7">IHI A82</strain>
    </source>
</reference>
<sequence>MENWFEDVGRAALLKALEDTCDRINDSFKTDFETYTQTKLQNLGTELETLRHEASQVHHLRDENVKLKDEIKALKEASYERTPAPDTSSHKEAKSALRTPLAPRSINQLNSNAHNKANIEHLTLAELRSEFLRIDKKHSKLYEKYLALREALSKSNELVRDRTTMYDHWVDHAKQLSEQSLKRAQRIKKLEAKLAEICQEPLNLSFSDAGDVEMAPEPAIPTPIQPRQREDSNIATPTLAAHVAQPKFVTRPVLGTSDLTKTNDIAPCLPPLPQNREPTKGGHRIKSEPSSDSPIVVSERCVRKRKYVASDGGDVGVSIKLKIEHSPEPRSGDGAQHFTPHESIDFDTEYCRVETPRKHTRYQHNHNAHLDKDVDVQVHDYNARNMHTDKLVKYDRRKPGSDVSTMDPAAANSTVLQNNVGSALQAPKNNRPLRPRLNLGLDSRNRKFSEIPRGLASLAEDGYPSENISFTDSRNGSKVDVLERLLNTQSPTQENGAPGYSGPTKDGQPTNLEFQLPRRRELPFGKDGRKGVGLVPKGGPNMLNHGISSTPLNQDGDKETIMSRMDQGKTGVPLRQIQKTRLRLDDFKINPDVNEGYNYAFSDVVRKKDDRACLQGCVKENCCGRKFRALAHASRAGTGPYEFRSLLESYLGDDCRRLSTMSESEKETLWIEAKMRELANASGKHRHRYARMSTPPGFWRADFPSTQEGEEYSEEAAKLELELIEERYREAMRPGGLWVFRDE</sequence>
<dbReference type="Proteomes" id="UP000286045">
    <property type="component" value="Unassembled WGS sequence"/>
</dbReference>
<evidence type="ECO:0000256" key="3">
    <source>
        <dbReference type="ARBA" id="ARBA00023242"/>
    </source>
</evidence>
<organism evidence="6 7">
    <name type="scientific">Xylaria grammica</name>
    <dbReference type="NCBI Taxonomy" id="363999"/>
    <lineage>
        <taxon>Eukaryota</taxon>
        <taxon>Fungi</taxon>
        <taxon>Dikarya</taxon>
        <taxon>Ascomycota</taxon>
        <taxon>Pezizomycotina</taxon>
        <taxon>Sordariomycetes</taxon>
        <taxon>Xylariomycetidae</taxon>
        <taxon>Xylariales</taxon>
        <taxon>Xylariaceae</taxon>
        <taxon>Xylaria</taxon>
    </lineage>
</organism>
<keyword evidence="7" id="KW-1185">Reference proteome</keyword>
<name>A0A439D0S5_9PEZI</name>
<keyword evidence="2" id="KW-0227">DNA damage</keyword>
<evidence type="ECO:0000313" key="6">
    <source>
        <dbReference type="EMBL" id="RWA07998.1"/>
    </source>
</evidence>
<dbReference type="GO" id="GO:0005634">
    <property type="term" value="C:nucleus"/>
    <property type="evidence" value="ECO:0007669"/>
    <property type="project" value="UniProtKB-SubCell"/>
</dbReference>
<evidence type="ECO:0000256" key="4">
    <source>
        <dbReference type="SAM" id="MobiDB-lite"/>
    </source>
</evidence>
<proteinExistence type="predicted"/>